<evidence type="ECO:0000313" key="1">
    <source>
        <dbReference type="Proteomes" id="UP000887579"/>
    </source>
</evidence>
<name>A0AC34G022_9BILA</name>
<sequence length="168" mass="18416">MTITGVFSTTLLGKIGDEKSRKLAMIVPLIGLLLADFVLLFLTWFSETSPYLYVLSETLFGLCGGYVTILSSSFAYGSHLAKVSGFHRSKAMSVLEGAIGIGSVIGFFCTSFIKSTGYLNAYFVMTGIHILCIIFVLSLNDIKPTKEILEEKRKGFFNRLGNKLTVSE</sequence>
<protein>
    <submittedName>
        <fullName evidence="2">Major facilitator superfamily (MFS) profile domain-containing protein</fullName>
    </submittedName>
</protein>
<reference evidence="2" key="1">
    <citation type="submission" date="2022-11" db="UniProtKB">
        <authorList>
            <consortium name="WormBaseParasite"/>
        </authorList>
    </citation>
    <scope>IDENTIFICATION</scope>
</reference>
<proteinExistence type="predicted"/>
<dbReference type="WBParaSite" id="ES5_v2.g22565.t1">
    <property type="protein sequence ID" value="ES5_v2.g22565.t1"/>
    <property type="gene ID" value="ES5_v2.g22565"/>
</dbReference>
<evidence type="ECO:0000313" key="2">
    <source>
        <dbReference type="WBParaSite" id="ES5_v2.g22565.t1"/>
    </source>
</evidence>
<dbReference type="Proteomes" id="UP000887579">
    <property type="component" value="Unplaced"/>
</dbReference>
<accession>A0AC34G022</accession>
<organism evidence="1 2">
    <name type="scientific">Panagrolaimus sp. ES5</name>
    <dbReference type="NCBI Taxonomy" id="591445"/>
    <lineage>
        <taxon>Eukaryota</taxon>
        <taxon>Metazoa</taxon>
        <taxon>Ecdysozoa</taxon>
        <taxon>Nematoda</taxon>
        <taxon>Chromadorea</taxon>
        <taxon>Rhabditida</taxon>
        <taxon>Tylenchina</taxon>
        <taxon>Panagrolaimomorpha</taxon>
        <taxon>Panagrolaimoidea</taxon>
        <taxon>Panagrolaimidae</taxon>
        <taxon>Panagrolaimus</taxon>
    </lineage>
</organism>